<sequence length="157" mass="17411">MEKTTAGLDNFIAISVPLTGYSRVALLATGMATDYYHAVRRIIGDDRMDDFLAVTADILQHTHDKAPALDREIRQQLLASLQYGPVTRNIIQLWYWGAWLPLPDAWIAKYGKGVKGNENHFISPAAYQQGLIWQAMGSHPEGSKQPGFGSWSIAPLS</sequence>
<reference evidence="2 3" key="1">
    <citation type="submission" date="2020-04" db="EMBL/GenBank/DDBJ databases">
        <authorList>
            <person name="Yin C."/>
        </authorList>
    </citation>
    <scope>NUCLEOTIDE SEQUENCE [LARGE SCALE GENOMIC DNA]</scope>
    <source>
        <strain evidence="2 3">Ak56</strain>
    </source>
</reference>
<evidence type="ECO:0000256" key="1">
    <source>
        <dbReference type="SAM" id="MobiDB-lite"/>
    </source>
</evidence>
<dbReference type="AlphaFoldDB" id="A0A847SW91"/>
<comment type="caution">
    <text evidence="2">The sequence shown here is derived from an EMBL/GenBank/DDBJ whole genome shotgun (WGS) entry which is preliminary data.</text>
</comment>
<accession>A0A847SW91</accession>
<dbReference type="RefSeq" id="WP_168742459.1">
    <property type="nucleotide sequence ID" value="NZ_JABAHZ010000009.1"/>
</dbReference>
<name>A0A847SW91_9BACT</name>
<evidence type="ECO:0000313" key="2">
    <source>
        <dbReference type="EMBL" id="NLR82419.1"/>
    </source>
</evidence>
<keyword evidence="3" id="KW-1185">Reference proteome</keyword>
<dbReference type="EMBL" id="JABAHZ010000009">
    <property type="protein sequence ID" value="NLR82419.1"/>
    <property type="molecule type" value="Genomic_DNA"/>
</dbReference>
<gene>
    <name evidence="2" type="ORF">HGH91_27630</name>
</gene>
<feature type="region of interest" description="Disordered" evidence="1">
    <location>
        <begin position="138"/>
        <end position="157"/>
    </location>
</feature>
<organism evidence="2 3">
    <name type="scientific">Chitinophaga eiseniae</name>
    <dbReference type="NCBI Taxonomy" id="634771"/>
    <lineage>
        <taxon>Bacteria</taxon>
        <taxon>Pseudomonadati</taxon>
        <taxon>Bacteroidota</taxon>
        <taxon>Chitinophagia</taxon>
        <taxon>Chitinophagales</taxon>
        <taxon>Chitinophagaceae</taxon>
        <taxon>Chitinophaga</taxon>
    </lineage>
</organism>
<evidence type="ECO:0000313" key="3">
    <source>
        <dbReference type="Proteomes" id="UP000552864"/>
    </source>
</evidence>
<dbReference type="Proteomes" id="UP000552864">
    <property type="component" value="Unassembled WGS sequence"/>
</dbReference>
<proteinExistence type="predicted"/>
<evidence type="ECO:0008006" key="4">
    <source>
        <dbReference type="Google" id="ProtNLM"/>
    </source>
</evidence>
<protein>
    <recommendedName>
        <fullName evidence="4">Membrane bound FAD containing D-sorbitol dehydrogenase</fullName>
    </recommendedName>
</protein>